<accession>A0ACB8FFC0</accession>
<dbReference type="EMBL" id="CM037617">
    <property type="protein sequence ID" value="KAH8004019.1"/>
    <property type="molecule type" value="Genomic_DNA"/>
</dbReference>
<gene>
    <name evidence="1" type="ORF">K3G42_001783</name>
</gene>
<proteinExistence type="predicted"/>
<protein>
    <submittedName>
        <fullName evidence="1">Uncharacterized protein</fullName>
    </submittedName>
</protein>
<evidence type="ECO:0000313" key="1">
    <source>
        <dbReference type="EMBL" id="KAH8004019.1"/>
    </source>
</evidence>
<sequence length="117" mass="13910">MQRRRPLATKKRLASVSTQLSNVEAQHRQLEDQVEELSRKNSAVKAEYDTLRERYRCQDLEFRRVAERGLQLLKSIMRMKIEAAEHRNEKNERVRNARVSKELRKATRRPVGIEIEP</sequence>
<dbReference type="Proteomes" id="UP000827872">
    <property type="component" value="Linkage Group LG04"/>
</dbReference>
<reference evidence="1" key="1">
    <citation type="submission" date="2021-08" db="EMBL/GenBank/DDBJ databases">
        <title>The first chromosome-level gecko genome reveals the dynamic sex chromosomes of Neotropical dwarf geckos (Sphaerodactylidae: Sphaerodactylus).</title>
        <authorList>
            <person name="Pinto B.J."/>
            <person name="Keating S.E."/>
            <person name="Gamble T."/>
        </authorList>
    </citation>
    <scope>NUCLEOTIDE SEQUENCE</scope>
    <source>
        <strain evidence="1">TG3544</strain>
    </source>
</reference>
<keyword evidence="2" id="KW-1185">Reference proteome</keyword>
<evidence type="ECO:0000313" key="2">
    <source>
        <dbReference type="Proteomes" id="UP000827872"/>
    </source>
</evidence>
<comment type="caution">
    <text evidence="1">The sequence shown here is derived from an EMBL/GenBank/DDBJ whole genome shotgun (WGS) entry which is preliminary data.</text>
</comment>
<organism evidence="1 2">
    <name type="scientific">Sphaerodactylus townsendi</name>
    <dbReference type="NCBI Taxonomy" id="933632"/>
    <lineage>
        <taxon>Eukaryota</taxon>
        <taxon>Metazoa</taxon>
        <taxon>Chordata</taxon>
        <taxon>Craniata</taxon>
        <taxon>Vertebrata</taxon>
        <taxon>Euteleostomi</taxon>
        <taxon>Lepidosauria</taxon>
        <taxon>Squamata</taxon>
        <taxon>Bifurcata</taxon>
        <taxon>Gekkota</taxon>
        <taxon>Sphaerodactylidae</taxon>
        <taxon>Sphaerodactylus</taxon>
    </lineage>
</organism>
<name>A0ACB8FFC0_9SAUR</name>